<keyword evidence="3" id="KW-1185">Reference proteome</keyword>
<feature type="compositionally biased region" description="Basic and acidic residues" evidence="1">
    <location>
        <begin position="354"/>
        <end position="366"/>
    </location>
</feature>
<dbReference type="GeneID" id="54415573"/>
<evidence type="ECO:0000313" key="4">
    <source>
        <dbReference type="RefSeq" id="XP_033535348.1"/>
    </source>
</evidence>
<sequence length="393" mass="43356">MSFRSQKDYTLAATELNKRKINGRLMSVVDAGALPVTKPDTTQAVHNGDQFKLTPDQMNRISNKEKNRSEQINNRKSGKGSPFLTALDNSTLVYITLYDFPFALTAGGTAKAAEVVLTSIVYGAKKGLANFRFWAGPYFLAAYRDLESAQDAMRALHGHAIIGNDNVTYGTLSIETGPVNREKREALLAEVRNGSWNSVLPTGFCDRLFVKHVMDGLKSGSLKPQDYDGFYDKRHHYVGPAIDPRPVIAPRPPLVPESFSTSEPLSFVDATSNTFVQRPTTSGTPFDSHADSPHVPAPQSPGQVQSSLQATHTWPPAGTSKSMRIPSTHPIPNRPPRSTHDERPGLYGSFLRNKGGENRGVKRKADDYDIAESTKSLRLEESDETEQLSWREL</sequence>
<reference evidence="4" key="3">
    <citation type="submission" date="2025-04" db="UniProtKB">
        <authorList>
            <consortium name="RefSeq"/>
        </authorList>
    </citation>
    <scope>IDENTIFICATION</scope>
    <source>
        <strain evidence="4">CBS 781.70</strain>
    </source>
</reference>
<feature type="region of interest" description="Disordered" evidence="1">
    <location>
        <begin position="242"/>
        <end position="261"/>
    </location>
</feature>
<organism evidence="2">
    <name type="scientific">Eremomyces bilateralis CBS 781.70</name>
    <dbReference type="NCBI Taxonomy" id="1392243"/>
    <lineage>
        <taxon>Eukaryota</taxon>
        <taxon>Fungi</taxon>
        <taxon>Dikarya</taxon>
        <taxon>Ascomycota</taxon>
        <taxon>Pezizomycotina</taxon>
        <taxon>Dothideomycetes</taxon>
        <taxon>Dothideomycetes incertae sedis</taxon>
        <taxon>Eremomycetales</taxon>
        <taxon>Eremomycetaceae</taxon>
        <taxon>Eremomyces</taxon>
    </lineage>
</organism>
<dbReference type="Proteomes" id="UP000504638">
    <property type="component" value="Unplaced"/>
</dbReference>
<feature type="region of interest" description="Disordered" evidence="1">
    <location>
        <begin position="56"/>
        <end position="80"/>
    </location>
</feature>
<dbReference type="EMBL" id="ML975154">
    <property type="protein sequence ID" value="KAF1813717.1"/>
    <property type="molecule type" value="Genomic_DNA"/>
</dbReference>
<evidence type="ECO:0000313" key="3">
    <source>
        <dbReference type="Proteomes" id="UP000504638"/>
    </source>
</evidence>
<accession>A0A6G1G6M7</accession>
<gene>
    <name evidence="2 4" type="ORF">P152DRAFT_289685</name>
</gene>
<evidence type="ECO:0000313" key="2">
    <source>
        <dbReference type="EMBL" id="KAF1813717.1"/>
    </source>
</evidence>
<evidence type="ECO:0000256" key="1">
    <source>
        <dbReference type="SAM" id="MobiDB-lite"/>
    </source>
</evidence>
<dbReference type="AlphaFoldDB" id="A0A6G1G6M7"/>
<feature type="compositionally biased region" description="Polar residues" evidence="1">
    <location>
        <begin position="300"/>
        <end position="312"/>
    </location>
</feature>
<dbReference type="RefSeq" id="XP_033535348.1">
    <property type="nucleotide sequence ID" value="XM_033675003.1"/>
</dbReference>
<feature type="region of interest" description="Disordered" evidence="1">
    <location>
        <begin position="275"/>
        <end position="366"/>
    </location>
</feature>
<reference evidence="2 4" key="1">
    <citation type="submission" date="2020-01" db="EMBL/GenBank/DDBJ databases">
        <authorList>
            <consortium name="DOE Joint Genome Institute"/>
            <person name="Haridas S."/>
            <person name="Albert R."/>
            <person name="Binder M."/>
            <person name="Bloem J."/>
            <person name="Labutti K."/>
            <person name="Salamov A."/>
            <person name="Andreopoulos B."/>
            <person name="Baker S.E."/>
            <person name="Barry K."/>
            <person name="Bills G."/>
            <person name="Bluhm B.H."/>
            <person name="Cannon C."/>
            <person name="Castanera R."/>
            <person name="Culley D.E."/>
            <person name="Daum C."/>
            <person name="Ezra D."/>
            <person name="Gonzalez J.B."/>
            <person name="Henrissat B."/>
            <person name="Kuo A."/>
            <person name="Liang C."/>
            <person name="Lipzen A."/>
            <person name="Lutzoni F."/>
            <person name="Magnuson J."/>
            <person name="Mondo S."/>
            <person name="Nolan M."/>
            <person name="Ohm R."/>
            <person name="Pangilinan J."/>
            <person name="Park H.-J."/>
            <person name="Ramirez L."/>
            <person name="Alfaro M."/>
            <person name="Sun H."/>
            <person name="Tritt A."/>
            <person name="Yoshinaga Y."/>
            <person name="Zwiers L.-H."/>
            <person name="Turgeon B.G."/>
            <person name="Goodwin S.B."/>
            <person name="Spatafora J.W."/>
            <person name="Crous P.W."/>
            <person name="Grigoriev I.V."/>
        </authorList>
    </citation>
    <scope>NUCLEOTIDE SEQUENCE</scope>
    <source>
        <strain evidence="2 4">CBS 781.70</strain>
    </source>
</reference>
<feature type="compositionally biased region" description="Polar residues" evidence="1">
    <location>
        <begin position="275"/>
        <end position="285"/>
    </location>
</feature>
<proteinExistence type="predicted"/>
<reference evidence="4" key="2">
    <citation type="submission" date="2020-04" db="EMBL/GenBank/DDBJ databases">
        <authorList>
            <consortium name="NCBI Genome Project"/>
        </authorList>
    </citation>
    <scope>NUCLEOTIDE SEQUENCE</scope>
    <source>
        <strain evidence="4">CBS 781.70</strain>
    </source>
</reference>
<protein>
    <submittedName>
        <fullName evidence="2 4">Uncharacterized protein</fullName>
    </submittedName>
</protein>
<name>A0A6G1G6M7_9PEZI</name>